<proteinExistence type="inferred from homology"/>
<organism evidence="8 9">
    <name type="scientific">Westerdykella ornata</name>
    <dbReference type="NCBI Taxonomy" id="318751"/>
    <lineage>
        <taxon>Eukaryota</taxon>
        <taxon>Fungi</taxon>
        <taxon>Dikarya</taxon>
        <taxon>Ascomycota</taxon>
        <taxon>Pezizomycotina</taxon>
        <taxon>Dothideomycetes</taxon>
        <taxon>Pleosporomycetidae</taxon>
        <taxon>Pleosporales</taxon>
        <taxon>Sporormiaceae</taxon>
        <taxon>Westerdykella</taxon>
    </lineage>
</organism>
<dbReference type="GeneID" id="54546055"/>
<name>A0A6A6JE02_WESOR</name>
<dbReference type="PANTHER" id="PTHR16932:SF18">
    <property type="entry name" value="INTERFERON, ALPHA-INDUCIBLE PROTEIN 27-LIKE 2"/>
    <property type="match status" value="1"/>
</dbReference>
<keyword evidence="3 7" id="KW-0812">Transmembrane</keyword>
<comment type="similarity">
    <text evidence="2">Belongs to the IFI6/IFI27 family.</text>
</comment>
<gene>
    <name evidence="8" type="ORF">EI97DRAFT_101126</name>
</gene>
<evidence type="ECO:0000256" key="6">
    <source>
        <dbReference type="SAM" id="MobiDB-lite"/>
    </source>
</evidence>
<dbReference type="PANTHER" id="PTHR16932">
    <property type="entry name" value="INTERFERON ALPHA-INDUCIBLE PROTEIN 27"/>
    <property type="match status" value="1"/>
</dbReference>
<protein>
    <submittedName>
        <fullName evidence="8">Uncharacterized protein</fullName>
    </submittedName>
</protein>
<evidence type="ECO:0000256" key="7">
    <source>
        <dbReference type="SAM" id="Phobius"/>
    </source>
</evidence>
<feature type="transmembrane region" description="Helical" evidence="7">
    <location>
        <begin position="130"/>
        <end position="152"/>
    </location>
</feature>
<dbReference type="AlphaFoldDB" id="A0A6A6JE02"/>
<dbReference type="Proteomes" id="UP000800097">
    <property type="component" value="Unassembled WGS sequence"/>
</dbReference>
<evidence type="ECO:0000256" key="3">
    <source>
        <dbReference type="ARBA" id="ARBA00022692"/>
    </source>
</evidence>
<dbReference type="Pfam" id="PF06140">
    <property type="entry name" value="Ifi-6-16"/>
    <property type="match status" value="1"/>
</dbReference>
<evidence type="ECO:0000256" key="1">
    <source>
        <dbReference type="ARBA" id="ARBA00004141"/>
    </source>
</evidence>
<accession>A0A6A6JE02</accession>
<dbReference type="InterPro" id="IPR038213">
    <property type="entry name" value="IFI6/IFI27-like_sf"/>
</dbReference>
<evidence type="ECO:0000256" key="2">
    <source>
        <dbReference type="ARBA" id="ARBA00007262"/>
    </source>
</evidence>
<dbReference type="Gene3D" id="6.10.110.10">
    <property type="match status" value="1"/>
</dbReference>
<dbReference type="RefSeq" id="XP_033652056.1">
    <property type="nucleotide sequence ID" value="XM_033792880.1"/>
</dbReference>
<reference evidence="8" key="1">
    <citation type="journal article" date="2020" name="Stud. Mycol.">
        <title>101 Dothideomycetes genomes: a test case for predicting lifestyles and emergence of pathogens.</title>
        <authorList>
            <person name="Haridas S."/>
            <person name="Albert R."/>
            <person name="Binder M."/>
            <person name="Bloem J."/>
            <person name="Labutti K."/>
            <person name="Salamov A."/>
            <person name="Andreopoulos B."/>
            <person name="Baker S."/>
            <person name="Barry K."/>
            <person name="Bills G."/>
            <person name="Bluhm B."/>
            <person name="Cannon C."/>
            <person name="Castanera R."/>
            <person name="Culley D."/>
            <person name="Daum C."/>
            <person name="Ezra D."/>
            <person name="Gonzalez J."/>
            <person name="Henrissat B."/>
            <person name="Kuo A."/>
            <person name="Liang C."/>
            <person name="Lipzen A."/>
            <person name="Lutzoni F."/>
            <person name="Magnuson J."/>
            <person name="Mondo S."/>
            <person name="Nolan M."/>
            <person name="Ohm R."/>
            <person name="Pangilinan J."/>
            <person name="Park H.-J."/>
            <person name="Ramirez L."/>
            <person name="Alfaro M."/>
            <person name="Sun H."/>
            <person name="Tritt A."/>
            <person name="Yoshinaga Y."/>
            <person name="Zwiers L.-H."/>
            <person name="Turgeon B."/>
            <person name="Goodwin S."/>
            <person name="Spatafora J."/>
            <person name="Crous P."/>
            <person name="Grigoriev I."/>
        </authorList>
    </citation>
    <scope>NUCLEOTIDE SEQUENCE</scope>
    <source>
        <strain evidence="8">CBS 379.55</strain>
    </source>
</reference>
<comment type="subcellular location">
    <subcellularLocation>
        <location evidence="1">Membrane</location>
        <topology evidence="1">Multi-pass membrane protein</topology>
    </subcellularLocation>
</comment>
<dbReference type="InterPro" id="IPR009311">
    <property type="entry name" value="IFI6/IFI27-like"/>
</dbReference>
<evidence type="ECO:0000256" key="5">
    <source>
        <dbReference type="ARBA" id="ARBA00023136"/>
    </source>
</evidence>
<keyword evidence="9" id="KW-1185">Reference proteome</keyword>
<dbReference type="GO" id="GO:0016020">
    <property type="term" value="C:membrane"/>
    <property type="evidence" value="ECO:0007669"/>
    <property type="project" value="UniProtKB-SubCell"/>
</dbReference>
<keyword evidence="4 7" id="KW-1133">Transmembrane helix</keyword>
<sequence length="201" mass="21584">MCLSLLACFGKTSSRSKHNTDPEKVHLLRPPTPQMSPQHIANQIIDVLLRARRSEKDSLNSTTSSLASPSPAGTVSGPIGTKNWYSTIAEYVLHGMEIAIEKGLTFGQAMESAVERARVGAEEFVREHPIWAGVILTVIALGALYLLAPWIIEALGFTELGPLAGTWAASWQSSIGNVEAGSFFAFLQRLGMVGLHGGSKL</sequence>
<dbReference type="OrthoDB" id="440424at2759"/>
<evidence type="ECO:0000256" key="4">
    <source>
        <dbReference type="ARBA" id="ARBA00022989"/>
    </source>
</evidence>
<evidence type="ECO:0000313" key="8">
    <source>
        <dbReference type="EMBL" id="KAF2274517.1"/>
    </source>
</evidence>
<dbReference type="EMBL" id="ML986502">
    <property type="protein sequence ID" value="KAF2274517.1"/>
    <property type="molecule type" value="Genomic_DNA"/>
</dbReference>
<feature type="region of interest" description="Disordered" evidence="6">
    <location>
        <begin position="13"/>
        <end position="33"/>
    </location>
</feature>
<evidence type="ECO:0000313" key="9">
    <source>
        <dbReference type="Proteomes" id="UP000800097"/>
    </source>
</evidence>
<keyword evidence="5 7" id="KW-0472">Membrane</keyword>